<dbReference type="InterPro" id="IPR031358">
    <property type="entry name" value="Stealth_CR1"/>
</dbReference>
<dbReference type="AlphaFoldDB" id="A0AAD2HJS1"/>
<name>A0AAD2HJS1_9AGAR</name>
<evidence type="ECO:0000259" key="3">
    <source>
        <dbReference type="Pfam" id="PF17101"/>
    </source>
</evidence>
<dbReference type="InterPro" id="IPR047141">
    <property type="entry name" value="Stealth"/>
</dbReference>
<dbReference type="GO" id="GO:0046835">
    <property type="term" value="P:carbohydrate phosphorylation"/>
    <property type="evidence" value="ECO:0007669"/>
    <property type="project" value="TreeGrafter"/>
</dbReference>
<dbReference type="PANTHER" id="PTHR24045:SF0">
    <property type="entry name" value="N-ACETYLGLUCOSAMINE-1-PHOSPHOTRANSFERASE SUBUNITS ALPHA_BETA"/>
    <property type="match status" value="1"/>
</dbReference>
<dbReference type="GO" id="GO:0005794">
    <property type="term" value="C:Golgi apparatus"/>
    <property type="evidence" value="ECO:0007669"/>
    <property type="project" value="TreeGrafter"/>
</dbReference>
<evidence type="ECO:0000256" key="1">
    <source>
        <dbReference type="ARBA" id="ARBA00022679"/>
    </source>
</evidence>
<evidence type="ECO:0000313" key="5">
    <source>
        <dbReference type="Proteomes" id="UP001295794"/>
    </source>
</evidence>
<organism evidence="4 5">
    <name type="scientific">Mycena citricolor</name>
    <dbReference type="NCBI Taxonomy" id="2018698"/>
    <lineage>
        <taxon>Eukaryota</taxon>
        <taxon>Fungi</taxon>
        <taxon>Dikarya</taxon>
        <taxon>Basidiomycota</taxon>
        <taxon>Agaricomycotina</taxon>
        <taxon>Agaricomycetes</taxon>
        <taxon>Agaricomycetidae</taxon>
        <taxon>Agaricales</taxon>
        <taxon>Marasmiineae</taxon>
        <taxon>Mycenaceae</taxon>
        <taxon>Mycena</taxon>
    </lineage>
</organism>
<feature type="region of interest" description="Disordered" evidence="2">
    <location>
        <begin position="67"/>
        <end position="90"/>
    </location>
</feature>
<proteinExistence type="predicted"/>
<evidence type="ECO:0000313" key="4">
    <source>
        <dbReference type="EMBL" id="CAK5276660.1"/>
    </source>
</evidence>
<keyword evidence="5" id="KW-1185">Reference proteome</keyword>
<accession>A0AAD2HJS1</accession>
<gene>
    <name evidence="4" type="ORF">MYCIT1_LOCUS25098</name>
</gene>
<feature type="domain" description="Stealth protein CR1 conserved region 1" evidence="3">
    <location>
        <begin position="168"/>
        <end position="188"/>
    </location>
</feature>
<reference evidence="4" key="1">
    <citation type="submission" date="2023-11" db="EMBL/GenBank/DDBJ databases">
        <authorList>
            <person name="De Vega J J."/>
            <person name="De Vega J J."/>
        </authorList>
    </citation>
    <scope>NUCLEOTIDE SEQUENCE</scope>
</reference>
<evidence type="ECO:0000256" key="2">
    <source>
        <dbReference type="SAM" id="MobiDB-lite"/>
    </source>
</evidence>
<protein>
    <recommendedName>
        <fullName evidence="3">Stealth protein CR1 conserved region 1 domain-containing protein</fullName>
    </recommendedName>
</protein>
<dbReference type="GO" id="GO:0003976">
    <property type="term" value="F:UDP-N-acetylglucosamine-lysosomal-enzyme N-acetylglucosaminephosphotransferase activity"/>
    <property type="evidence" value="ECO:0007669"/>
    <property type="project" value="TreeGrafter"/>
</dbReference>
<dbReference type="Proteomes" id="UP001295794">
    <property type="component" value="Unassembled WGS sequence"/>
</dbReference>
<comment type="caution">
    <text evidence="4">The sequence shown here is derived from an EMBL/GenBank/DDBJ whole genome shotgun (WGS) entry which is preliminary data.</text>
</comment>
<sequence>MTSTSPFIHLKPSFILWELLTPPRCRNVLIIVALSLTYFWIILSGRFSESWLFYEPQGVPVVPHDATELQSDQPAPTPTPALIQDQSDGSAVSKPKLKVAVPELPPLRHGSAVYRPFLVPTPAESFADQTVRRIKAHDAFSYECLEHWVATGLWGSPCRHDMVQDSVIDLVYVWVNGSDPLHFESRKSSLNQQKGYRTSEARFREHGELRYSIRSVQQATRTWPNPTIHVVAADVPAPHASTLRLGLVPQWLDVSCASHTFPPVVDEAGLAVQQSQSAIRLHHDTQLFRFTEPSSEVEDVASWLEDVFPSFNSMAVESQLAHLDPDIVSENIVALNDDQFMLLPAPPSAFHTALYGPVFRMQSDLMVDGDARGFVDGNGEWRSLRWSAQLLDRRFGIRKRPYMQHNARALSLPLMHEAALAFGREYANTPRSHFRGSHDVPGEYEINTIFLASHFVVERHREALLWSWVVGKWGSQSGGFLDKGAKARMWRDLGGNENQNGLLFETAERTTREQVDLNLLMAGIQPPGAVHVDSEMDTTYSWVSMDGYTADYKQLPEMVSHSRSACLGTEPEDAWKVFTRLLVSTCGDEVILALTARSKTGLDVFLPAPSNSKESLDDPITLPLELPDSAPALPTNPRAFAVRLIQRYAYVIGDSRTKFLSMNGFLSAQSDLLDIESDHSTALFCLNDDLGTSAPKVLDATDALLRQWFEKRWPERLHCELGP</sequence>
<dbReference type="PANTHER" id="PTHR24045">
    <property type="match status" value="1"/>
</dbReference>
<keyword evidence="1" id="KW-0808">Transferase</keyword>
<dbReference type="Pfam" id="PF17101">
    <property type="entry name" value="Stealth_CR1"/>
    <property type="match status" value="1"/>
</dbReference>
<dbReference type="EMBL" id="CAVNYO010000411">
    <property type="protein sequence ID" value="CAK5276660.1"/>
    <property type="molecule type" value="Genomic_DNA"/>
</dbReference>